<evidence type="ECO:0000313" key="1">
    <source>
        <dbReference type="EMBL" id="TGZ81842.1"/>
    </source>
</evidence>
<dbReference type="AlphaFoldDB" id="A0A4S2MYJ7"/>
<reference evidence="1 2" key="1">
    <citation type="submission" date="2019-04" db="EMBL/GenBank/DDBJ databases">
        <title>Comparative genomics and transcriptomics to analyze fruiting body development in filamentous ascomycetes.</title>
        <authorList>
            <consortium name="DOE Joint Genome Institute"/>
            <person name="Lutkenhaus R."/>
            <person name="Traeger S."/>
            <person name="Breuer J."/>
            <person name="Kuo A."/>
            <person name="Lipzen A."/>
            <person name="Pangilinan J."/>
            <person name="Dilworth D."/>
            <person name="Sandor L."/>
            <person name="Poggeler S."/>
            <person name="Barry K."/>
            <person name="Grigoriev I.V."/>
            <person name="Nowrousian M."/>
        </authorList>
    </citation>
    <scope>NUCLEOTIDE SEQUENCE [LARGE SCALE GENOMIC DNA]</scope>
    <source>
        <strain evidence="1 2">CBS 389.68</strain>
    </source>
</reference>
<sequence>MSSHLTFLPATLGPFVYAKPISVYWTWFGRASNIDAVPSCSTFMHRLELALPRKPFRRDRKFRNGRPLWVGI</sequence>
<dbReference type="InParanoid" id="A0A4S2MYJ7"/>
<gene>
    <name evidence="1" type="ORF">EX30DRAFT_340267</name>
</gene>
<protein>
    <submittedName>
        <fullName evidence="1">Uncharacterized protein</fullName>
    </submittedName>
</protein>
<keyword evidence="2" id="KW-1185">Reference proteome</keyword>
<proteinExistence type="predicted"/>
<dbReference type="EMBL" id="ML220117">
    <property type="protein sequence ID" value="TGZ81842.1"/>
    <property type="molecule type" value="Genomic_DNA"/>
</dbReference>
<organism evidence="1 2">
    <name type="scientific">Ascodesmis nigricans</name>
    <dbReference type="NCBI Taxonomy" id="341454"/>
    <lineage>
        <taxon>Eukaryota</taxon>
        <taxon>Fungi</taxon>
        <taxon>Dikarya</taxon>
        <taxon>Ascomycota</taxon>
        <taxon>Pezizomycotina</taxon>
        <taxon>Pezizomycetes</taxon>
        <taxon>Pezizales</taxon>
        <taxon>Ascodesmidaceae</taxon>
        <taxon>Ascodesmis</taxon>
    </lineage>
</organism>
<evidence type="ECO:0000313" key="2">
    <source>
        <dbReference type="Proteomes" id="UP000298138"/>
    </source>
</evidence>
<name>A0A4S2MYJ7_9PEZI</name>
<accession>A0A4S2MYJ7</accession>
<dbReference type="Proteomes" id="UP000298138">
    <property type="component" value="Unassembled WGS sequence"/>
</dbReference>